<organism evidence="1 2">
    <name type="scientific">Saxophila tyrrhenica</name>
    <dbReference type="NCBI Taxonomy" id="1690608"/>
    <lineage>
        <taxon>Eukaryota</taxon>
        <taxon>Fungi</taxon>
        <taxon>Dikarya</taxon>
        <taxon>Ascomycota</taxon>
        <taxon>Pezizomycotina</taxon>
        <taxon>Dothideomycetes</taxon>
        <taxon>Dothideomycetidae</taxon>
        <taxon>Mycosphaerellales</taxon>
        <taxon>Extremaceae</taxon>
        <taxon>Saxophila</taxon>
    </lineage>
</organism>
<keyword evidence="2" id="KW-1185">Reference proteome</keyword>
<dbReference type="GeneID" id="89924840"/>
<dbReference type="EMBL" id="JAVRRT010000005">
    <property type="protein sequence ID" value="KAK5171857.1"/>
    <property type="molecule type" value="Genomic_DNA"/>
</dbReference>
<dbReference type="Proteomes" id="UP001337655">
    <property type="component" value="Unassembled WGS sequence"/>
</dbReference>
<sequence length="175" mass="19777">MGQCNNLLNCNRHAIHTLLRLATTDVNLRHTFDIPSTYHLDESSQAAPRYNTHDHSLTEITTAMGTAASRSTHTDPQRHLYAYPPYAAAMTTSQRIPPPDCHTLRLPSFLLHEIDKQAMRHYNARSVSIGTIMDDMMSIRTIKDTCRATLTLRAIVGTSSDYQMLRQRTLPTGDR</sequence>
<dbReference type="RefSeq" id="XP_064660701.1">
    <property type="nucleotide sequence ID" value="XM_064800750.1"/>
</dbReference>
<name>A0AAV9PI04_9PEZI</name>
<comment type="caution">
    <text evidence="1">The sequence shown here is derived from an EMBL/GenBank/DDBJ whole genome shotgun (WGS) entry which is preliminary data.</text>
</comment>
<protein>
    <submittedName>
        <fullName evidence="1">Uncharacterized protein</fullName>
    </submittedName>
</protein>
<dbReference type="AlphaFoldDB" id="A0AAV9PI04"/>
<accession>A0AAV9PI04</accession>
<gene>
    <name evidence="1" type="ORF">LTR77_003493</name>
</gene>
<evidence type="ECO:0000313" key="1">
    <source>
        <dbReference type="EMBL" id="KAK5171857.1"/>
    </source>
</evidence>
<evidence type="ECO:0000313" key="2">
    <source>
        <dbReference type="Proteomes" id="UP001337655"/>
    </source>
</evidence>
<reference evidence="1 2" key="1">
    <citation type="submission" date="2023-08" db="EMBL/GenBank/DDBJ databases">
        <title>Black Yeasts Isolated from many extreme environments.</title>
        <authorList>
            <person name="Coleine C."/>
            <person name="Stajich J.E."/>
            <person name="Selbmann L."/>
        </authorList>
    </citation>
    <scope>NUCLEOTIDE SEQUENCE [LARGE SCALE GENOMIC DNA]</scope>
    <source>
        <strain evidence="1 2">CCFEE 5935</strain>
    </source>
</reference>
<proteinExistence type="predicted"/>